<keyword evidence="2" id="KW-1185">Reference proteome</keyword>
<reference evidence="1 2" key="1">
    <citation type="submission" date="2013-11" db="EMBL/GenBank/DDBJ databases">
        <title>The Genome Sequence of Phytophthora parasitica P1569.</title>
        <authorList>
            <consortium name="The Broad Institute Genomics Platform"/>
            <person name="Russ C."/>
            <person name="Tyler B."/>
            <person name="Panabieres F."/>
            <person name="Shan W."/>
            <person name="Tripathy S."/>
            <person name="Grunwald N."/>
            <person name="Machado M."/>
            <person name="Johnson C.S."/>
            <person name="Arredondo F."/>
            <person name="Hong C."/>
            <person name="Coffey M."/>
            <person name="Young S.K."/>
            <person name="Zeng Q."/>
            <person name="Gargeya S."/>
            <person name="Fitzgerald M."/>
            <person name="Abouelleil A."/>
            <person name="Alvarado L."/>
            <person name="Chapman S.B."/>
            <person name="Gainer-Dewar J."/>
            <person name="Goldberg J."/>
            <person name="Griggs A."/>
            <person name="Gujja S."/>
            <person name="Hansen M."/>
            <person name="Howarth C."/>
            <person name="Imamovic A."/>
            <person name="Ireland A."/>
            <person name="Larimer J."/>
            <person name="McCowan C."/>
            <person name="Murphy C."/>
            <person name="Pearson M."/>
            <person name="Poon T.W."/>
            <person name="Priest M."/>
            <person name="Roberts A."/>
            <person name="Saif S."/>
            <person name="Shea T."/>
            <person name="Sykes S."/>
            <person name="Wortman J."/>
            <person name="Nusbaum C."/>
            <person name="Birren B."/>
        </authorList>
    </citation>
    <scope>NUCLEOTIDE SEQUENCE [LARGE SCALE GENOMIC DNA]</scope>
    <source>
        <strain evidence="1 2">P1569</strain>
    </source>
</reference>
<dbReference type="Proteomes" id="UP000018721">
    <property type="component" value="Unassembled WGS sequence"/>
</dbReference>
<accession>V9FVL1</accession>
<evidence type="ECO:0000313" key="2">
    <source>
        <dbReference type="Proteomes" id="UP000018721"/>
    </source>
</evidence>
<protein>
    <submittedName>
        <fullName evidence="1">Uncharacterized protein</fullName>
    </submittedName>
</protein>
<evidence type="ECO:0000313" key="1">
    <source>
        <dbReference type="EMBL" id="ETI54808.1"/>
    </source>
</evidence>
<proteinExistence type="predicted"/>
<dbReference type="HOGENOM" id="CLU_3243375_0_0_1"/>
<organism evidence="1 2">
    <name type="scientific">Phytophthora nicotianae P1569</name>
    <dbReference type="NCBI Taxonomy" id="1317065"/>
    <lineage>
        <taxon>Eukaryota</taxon>
        <taxon>Sar</taxon>
        <taxon>Stramenopiles</taxon>
        <taxon>Oomycota</taxon>
        <taxon>Peronosporomycetes</taxon>
        <taxon>Peronosporales</taxon>
        <taxon>Peronosporaceae</taxon>
        <taxon>Phytophthora</taxon>
    </lineage>
</organism>
<dbReference type="AlphaFoldDB" id="V9FVL1"/>
<gene>
    <name evidence="1" type="ORF">F443_02445</name>
</gene>
<name>V9FVL1_PHYNI</name>
<sequence>MAEDLDTIENKDLPIRPPLTEERYDVTTGASGVASIATGAVVV</sequence>
<dbReference type="EMBL" id="ANIZ01000432">
    <property type="protein sequence ID" value="ETI54808.1"/>
    <property type="molecule type" value="Genomic_DNA"/>
</dbReference>
<comment type="caution">
    <text evidence="1">The sequence shown here is derived from an EMBL/GenBank/DDBJ whole genome shotgun (WGS) entry which is preliminary data.</text>
</comment>